<accession>A0A248LNA0</accession>
<keyword evidence="2 5" id="KW-0808">Transferase</keyword>
<feature type="domain" description="Methyltransferase" evidence="4">
    <location>
        <begin position="58"/>
        <end position="144"/>
    </location>
</feature>
<dbReference type="EMBL" id="CP022115">
    <property type="protein sequence ID" value="ASJ25643.1"/>
    <property type="molecule type" value="Genomic_DNA"/>
</dbReference>
<evidence type="ECO:0000313" key="5">
    <source>
        <dbReference type="EMBL" id="ASJ25643.1"/>
    </source>
</evidence>
<keyword evidence="1 5" id="KW-0489">Methyltransferase</keyword>
<reference evidence="6" key="1">
    <citation type="submission" date="2017-06" db="EMBL/GenBank/DDBJ databases">
        <title>Whole genome sequence of Laribacter hongkongensis LHGZ1.</title>
        <authorList>
            <person name="Chen D."/>
            <person name="Wu H."/>
            <person name="Chen J."/>
        </authorList>
    </citation>
    <scope>NUCLEOTIDE SEQUENCE [LARGE SCALE GENOMIC DNA]</scope>
    <source>
        <strain evidence="6">LHGZ1</strain>
    </source>
</reference>
<dbReference type="Gene3D" id="3.40.50.150">
    <property type="entry name" value="Vaccinia Virus protein VP39"/>
    <property type="match status" value="1"/>
</dbReference>
<dbReference type="CDD" id="cd02440">
    <property type="entry name" value="AdoMet_MTases"/>
    <property type="match status" value="1"/>
</dbReference>
<dbReference type="OrthoDB" id="9800454at2"/>
<dbReference type="PANTHER" id="PTHR43464">
    <property type="entry name" value="METHYLTRANSFERASE"/>
    <property type="match status" value="1"/>
</dbReference>
<dbReference type="AlphaFoldDB" id="A0A248LNA0"/>
<dbReference type="PANTHER" id="PTHR43464:SF19">
    <property type="entry name" value="UBIQUINONE BIOSYNTHESIS O-METHYLTRANSFERASE, MITOCHONDRIAL"/>
    <property type="match status" value="1"/>
</dbReference>
<gene>
    <name evidence="5" type="ORF">LHGZ1_2812</name>
</gene>
<keyword evidence="3" id="KW-0949">S-adenosyl-L-methionine</keyword>
<evidence type="ECO:0000259" key="4">
    <source>
        <dbReference type="Pfam" id="PF13649"/>
    </source>
</evidence>
<proteinExistence type="predicted"/>
<dbReference type="Proteomes" id="UP000197424">
    <property type="component" value="Chromosome"/>
</dbReference>
<evidence type="ECO:0000256" key="1">
    <source>
        <dbReference type="ARBA" id="ARBA00022603"/>
    </source>
</evidence>
<protein>
    <submittedName>
        <fullName evidence="5">Methyltransferase type 12</fullName>
    </submittedName>
</protein>
<evidence type="ECO:0000256" key="2">
    <source>
        <dbReference type="ARBA" id="ARBA00022679"/>
    </source>
</evidence>
<dbReference type="InterPro" id="IPR041698">
    <property type="entry name" value="Methyltransf_25"/>
</dbReference>
<name>A0A248LNA0_9NEIS</name>
<dbReference type="Pfam" id="PF13649">
    <property type="entry name" value="Methyltransf_25"/>
    <property type="match status" value="1"/>
</dbReference>
<dbReference type="SUPFAM" id="SSF53335">
    <property type="entry name" value="S-adenosyl-L-methionine-dependent methyltransferases"/>
    <property type="match status" value="1"/>
</dbReference>
<sequence>MNSQNQEHVVESYRMSFQQHGDAPEALQWSVEGQRWRFDKLLDIAAQTTGQSLLGKRILEIGCGLGHLYPVLQAEIGAVDYYGIDIVPELIARAKEKFPGANFECRDIFQSPLLQGEFDFVFISGVFNAPFRNDSQAFMSSMLQHAFAASRTALAFNFTSSHVNFISEDTNYFTPEWVLSEVLEKLSKKVQMDHHYRNCDVAVCVCR</sequence>
<dbReference type="RefSeq" id="WP_088861408.1">
    <property type="nucleotide sequence ID" value="NZ_CP022115.1"/>
</dbReference>
<dbReference type="InterPro" id="IPR029063">
    <property type="entry name" value="SAM-dependent_MTases_sf"/>
</dbReference>
<dbReference type="GO" id="GO:0032259">
    <property type="term" value="P:methylation"/>
    <property type="evidence" value="ECO:0007669"/>
    <property type="project" value="UniProtKB-KW"/>
</dbReference>
<evidence type="ECO:0000256" key="3">
    <source>
        <dbReference type="ARBA" id="ARBA00022691"/>
    </source>
</evidence>
<dbReference type="GO" id="GO:0008168">
    <property type="term" value="F:methyltransferase activity"/>
    <property type="evidence" value="ECO:0007669"/>
    <property type="project" value="UniProtKB-KW"/>
</dbReference>
<evidence type="ECO:0000313" key="6">
    <source>
        <dbReference type="Proteomes" id="UP000197424"/>
    </source>
</evidence>
<organism evidence="5 6">
    <name type="scientific">Laribacter hongkongensis</name>
    <dbReference type="NCBI Taxonomy" id="168471"/>
    <lineage>
        <taxon>Bacteria</taxon>
        <taxon>Pseudomonadati</taxon>
        <taxon>Pseudomonadota</taxon>
        <taxon>Betaproteobacteria</taxon>
        <taxon>Neisseriales</taxon>
        <taxon>Aquaspirillaceae</taxon>
        <taxon>Laribacter</taxon>
    </lineage>
</organism>